<evidence type="ECO:0000256" key="6">
    <source>
        <dbReference type="ARBA" id="ARBA00023186"/>
    </source>
</evidence>
<dbReference type="Gene3D" id="1.25.40.10">
    <property type="entry name" value="Tetratricopeptide repeat domain"/>
    <property type="match status" value="1"/>
</dbReference>
<evidence type="ECO:0000256" key="2">
    <source>
        <dbReference type="ARBA" id="ARBA00022475"/>
    </source>
</evidence>
<proteinExistence type="inferred from homology"/>
<dbReference type="GO" id="GO:0005886">
    <property type="term" value="C:plasma membrane"/>
    <property type="evidence" value="ECO:0007669"/>
    <property type="project" value="UniProtKB-SubCell"/>
</dbReference>
<comment type="subcellular location">
    <subcellularLocation>
        <location evidence="1">Cell membrane</location>
        <topology evidence="1">Single-pass type II membrane protein</topology>
    </subcellularLocation>
</comment>
<dbReference type="HOGENOM" id="CLU_1320152_0_0_6"/>
<evidence type="ECO:0000256" key="7">
    <source>
        <dbReference type="ARBA" id="ARBA00024197"/>
    </source>
</evidence>
<dbReference type="InterPro" id="IPR011990">
    <property type="entry name" value="TPR-like_helical_dom_sf"/>
</dbReference>
<evidence type="ECO:0000313" key="12">
    <source>
        <dbReference type="Proteomes" id="UP000010305"/>
    </source>
</evidence>
<dbReference type="Pfam" id="PF09976">
    <property type="entry name" value="TPR_21"/>
    <property type="match status" value="1"/>
</dbReference>
<keyword evidence="4 9" id="KW-1133">Transmembrane helix</keyword>
<keyword evidence="6" id="KW-0143">Chaperone</keyword>
<evidence type="ECO:0000259" key="10">
    <source>
        <dbReference type="Pfam" id="PF09976"/>
    </source>
</evidence>
<keyword evidence="3 9" id="KW-0812">Transmembrane</keyword>
<dbReference type="InterPro" id="IPR018704">
    <property type="entry name" value="SecYEG/CpoB_TPR"/>
</dbReference>
<protein>
    <recommendedName>
        <fullName evidence="8">Ancillary SecYEG translocon subunit</fullName>
    </recommendedName>
</protein>
<reference evidence="11 12" key="1">
    <citation type="journal article" date="2012" name="ISME J.">
        <title>Genomic insights to SAR86, an abundant and uncultivated marine bacterial lineage.</title>
        <authorList>
            <person name="Dupont C.L."/>
            <person name="Rusch D.B."/>
            <person name="Yooseph S."/>
            <person name="Lombardo M.J."/>
            <person name="Richter R.A."/>
            <person name="Valas R."/>
            <person name="Novotny M."/>
            <person name="Yee-Greenbaum J."/>
            <person name="Selengut J.D."/>
            <person name="Haft D.H."/>
            <person name="Halpern A.L."/>
            <person name="Lasken R.S."/>
            <person name="Nealson K."/>
            <person name="Friedman R."/>
            <person name="Venter J.C."/>
        </authorList>
    </citation>
    <scope>NUCLEOTIDE SEQUENCE [LARGE SCALE GENOMIC DNA]</scope>
</reference>
<feature type="domain" description="Ancillary SecYEG translocon subunit/Cell division coordinator CpoB TPR" evidence="10">
    <location>
        <begin position="22"/>
        <end position="213"/>
    </location>
</feature>
<comment type="similarity">
    <text evidence="7">Belongs to the YfgM family.</text>
</comment>
<feature type="transmembrane region" description="Helical" evidence="9">
    <location>
        <begin position="23"/>
        <end position="41"/>
    </location>
</feature>
<evidence type="ECO:0000313" key="11">
    <source>
        <dbReference type="EMBL" id="EJP71747.1"/>
    </source>
</evidence>
<dbReference type="InterPro" id="IPR026039">
    <property type="entry name" value="YfgM"/>
</dbReference>
<keyword evidence="2" id="KW-1003">Cell membrane</keyword>
<dbReference type="STRING" id="1123866.NT01SARS_0224"/>
<evidence type="ECO:0000256" key="8">
    <source>
        <dbReference type="ARBA" id="ARBA00024235"/>
    </source>
</evidence>
<gene>
    <name evidence="11" type="ORF">NT01SARS_0224</name>
</gene>
<dbReference type="PANTHER" id="PTHR38035">
    <property type="entry name" value="UPF0070 PROTEIN YFGM"/>
    <property type="match status" value="1"/>
</dbReference>
<evidence type="ECO:0000256" key="9">
    <source>
        <dbReference type="SAM" id="Phobius"/>
    </source>
</evidence>
<dbReference type="AlphaFoldDB" id="J4UZC8"/>
<keyword evidence="5 9" id="KW-0472">Membrane</keyword>
<dbReference type="Proteomes" id="UP000010305">
    <property type="component" value="Unassembled WGS sequence"/>
</dbReference>
<sequence>MNDIYDNNMRFIPLLKFLDKHKYVLIASVATILLLISFFVVSNQISKQKHNEAASIYSKWLIEISKDDPDLIEIDNMLSSFVNDYQDTGYALIALLTKANLDAKNGNLDSALVNFNKIIEFTDGYRGNKVFNKLARVSSARINLSNGQVEEALEKIQGYSSTDTNAYIHELTGDILAEQNKSELAIKQYQLASEKYSDQTSKSIISMKIANLDNGNE</sequence>
<evidence type="ECO:0000256" key="1">
    <source>
        <dbReference type="ARBA" id="ARBA00004401"/>
    </source>
</evidence>
<evidence type="ECO:0000256" key="5">
    <source>
        <dbReference type="ARBA" id="ARBA00023136"/>
    </source>
</evidence>
<organism evidence="11 12">
    <name type="scientific">SAR86 cluster bacterium SAR86A</name>
    <dbReference type="NCBI Taxonomy" id="1123866"/>
    <lineage>
        <taxon>Bacteria</taxon>
        <taxon>Pseudomonadati</taxon>
        <taxon>Pseudomonadota</taxon>
        <taxon>Gammaproteobacteria</taxon>
        <taxon>SAR86 cluster</taxon>
    </lineage>
</organism>
<name>J4UZC8_9GAMM</name>
<dbReference type="GO" id="GO:0044877">
    <property type="term" value="F:protein-containing complex binding"/>
    <property type="evidence" value="ECO:0007669"/>
    <property type="project" value="InterPro"/>
</dbReference>
<evidence type="ECO:0000256" key="3">
    <source>
        <dbReference type="ARBA" id="ARBA00022692"/>
    </source>
</evidence>
<accession>J4UZC8</accession>
<dbReference type="EMBL" id="JH611156">
    <property type="protein sequence ID" value="EJP71747.1"/>
    <property type="molecule type" value="Genomic_DNA"/>
</dbReference>
<evidence type="ECO:0000256" key="4">
    <source>
        <dbReference type="ARBA" id="ARBA00022989"/>
    </source>
</evidence>
<dbReference type="SUPFAM" id="SSF48452">
    <property type="entry name" value="TPR-like"/>
    <property type="match status" value="1"/>
</dbReference>
<dbReference type="PANTHER" id="PTHR38035:SF1">
    <property type="entry name" value="ANCILLARY SECYEG TRANSLOCON SUBUNIT"/>
    <property type="match status" value="1"/>
</dbReference>